<feature type="region of interest" description="Disordered" evidence="1">
    <location>
        <begin position="48"/>
        <end position="81"/>
    </location>
</feature>
<dbReference type="EMBL" id="VYKL01000046">
    <property type="protein sequence ID" value="KAA9014213.1"/>
    <property type="molecule type" value="Genomic_DNA"/>
</dbReference>
<name>A0A5J5H2S6_9BACI</name>
<evidence type="ECO:0000313" key="2">
    <source>
        <dbReference type="EMBL" id="KAA9014213.1"/>
    </source>
</evidence>
<dbReference type="Proteomes" id="UP000326671">
    <property type="component" value="Unassembled WGS sequence"/>
</dbReference>
<organism evidence="2 3">
    <name type="scientific">Niallia endozanthoxylica</name>
    <dbReference type="NCBI Taxonomy" id="2036016"/>
    <lineage>
        <taxon>Bacteria</taxon>
        <taxon>Bacillati</taxon>
        <taxon>Bacillota</taxon>
        <taxon>Bacilli</taxon>
        <taxon>Bacillales</taxon>
        <taxon>Bacillaceae</taxon>
        <taxon>Niallia</taxon>
    </lineage>
</organism>
<dbReference type="AlphaFoldDB" id="A0A5J5H2S6"/>
<sequence>MEEKQHHHIRFDKGNVAGIFDDDGNLIIKVDKVIIHADDIIIIKKDDDKHHEHKHHDDHKHKQHDHHGGDRESKRKPFWFD</sequence>
<keyword evidence="3" id="KW-1185">Reference proteome</keyword>
<evidence type="ECO:0000313" key="3">
    <source>
        <dbReference type="Proteomes" id="UP000326671"/>
    </source>
</evidence>
<reference evidence="2 3" key="1">
    <citation type="submission" date="2019-09" db="EMBL/GenBank/DDBJ databases">
        <title>Whole genome sequences of isolates from the Mars Exploration Rovers.</title>
        <authorList>
            <person name="Seuylemezian A."/>
            <person name="Vaishampayan P."/>
        </authorList>
    </citation>
    <scope>NUCLEOTIDE SEQUENCE [LARGE SCALE GENOMIC DNA]</scope>
    <source>
        <strain evidence="2 3">MER_TA_151</strain>
    </source>
</reference>
<evidence type="ECO:0000256" key="1">
    <source>
        <dbReference type="SAM" id="MobiDB-lite"/>
    </source>
</evidence>
<feature type="compositionally biased region" description="Basic and acidic residues" evidence="1">
    <location>
        <begin position="66"/>
        <end position="75"/>
    </location>
</feature>
<feature type="compositionally biased region" description="Basic residues" evidence="1">
    <location>
        <begin position="51"/>
        <end position="65"/>
    </location>
</feature>
<gene>
    <name evidence="2" type="ORF">F4V44_24170</name>
</gene>
<proteinExistence type="predicted"/>
<accession>A0A5J5H2S6</accession>
<protein>
    <submittedName>
        <fullName evidence="2">Uncharacterized protein</fullName>
    </submittedName>
</protein>
<dbReference type="RefSeq" id="WP_150442571.1">
    <property type="nucleotide sequence ID" value="NZ_VYKL01000046.1"/>
</dbReference>
<comment type="caution">
    <text evidence="2">The sequence shown here is derived from an EMBL/GenBank/DDBJ whole genome shotgun (WGS) entry which is preliminary data.</text>
</comment>